<dbReference type="RefSeq" id="WP_052884315.1">
    <property type="nucleotide sequence ID" value="NZ_CP009961.1"/>
</dbReference>
<sequence length="440" mass="48538">MRVPSNIFRAYDIRGVFGKDLTPDVATIIGGALSNFEQDEYCVCHDTRFSSPILAKALISGLLGAGSSVVEAGAGPIGMAIYASKHLGFHVAYITASHLPPEWNGFKLFRGGGDPICLGDIEKIRTLAEKGVAWADLKNYGKSKEREILPEYYEFLHRIGSHKGGLKVVLDCGNGATSLMLPHLLRDLGYEVYTVNCDADPRFPARGSEPTPDNTRYMEHLVKYYKADLGVSLDGDGDRVIFFDENGEPLTPEQAAVVMLNRLSRAEVAANVECSSIVDKAVAARRGRVVRVPVGRIFMILDAIKAGVELGVESSGHFVTYKGVNLDDGIVSLLFMLETIETLDGPLSSYRVPMPPVKKLKLDVPDEKKFGLVEALQEKYLREYQRVTTLDGVRVDTDKGWFLVRASNTEPVIRITIEAEDMETLQDLENKVTRDIKQLL</sequence>
<dbReference type="Proteomes" id="UP000067434">
    <property type="component" value="Chromosome"/>
</dbReference>
<evidence type="ECO:0000256" key="1">
    <source>
        <dbReference type="ARBA" id="ARBA00001946"/>
    </source>
</evidence>
<gene>
    <name evidence="11" type="ORF">MA03_05525</name>
</gene>
<keyword evidence="6" id="KW-0413">Isomerase</keyword>
<dbReference type="Pfam" id="PF00408">
    <property type="entry name" value="PGM_PMM_IV"/>
    <property type="match status" value="1"/>
</dbReference>
<dbReference type="HOGENOM" id="CLU_016950_7_1_2"/>
<feature type="domain" description="Alpha-D-phosphohexomutase alpha/beta/alpha" evidence="10">
    <location>
        <begin position="259"/>
        <end position="349"/>
    </location>
</feature>
<feature type="domain" description="Alpha-D-phosphohexomutase alpha/beta/alpha" evidence="9">
    <location>
        <begin position="162"/>
        <end position="247"/>
    </location>
</feature>
<dbReference type="InterPro" id="IPR005843">
    <property type="entry name" value="A-D-PHexomutase_C"/>
</dbReference>
<feature type="domain" description="Alpha-D-phosphohexomutase alpha/beta/alpha" evidence="8">
    <location>
        <begin position="6"/>
        <end position="130"/>
    </location>
</feature>
<feature type="domain" description="Alpha-D-phosphohexomutase C-terminal" evidence="7">
    <location>
        <begin position="361"/>
        <end position="432"/>
    </location>
</feature>
<dbReference type="GO" id="GO:0046872">
    <property type="term" value="F:metal ion binding"/>
    <property type="evidence" value="ECO:0007669"/>
    <property type="project" value="UniProtKB-KW"/>
</dbReference>
<evidence type="ECO:0000259" key="9">
    <source>
        <dbReference type="Pfam" id="PF02879"/>
    </source>
</evidence>
<dbReference type="Pfam" id="PF02878">
    <property type="entry name" value="PGM_PMM_I"/>
    <property type="match status" value="1"/>
</dbReference>
<evidence type="ECO:0000256" key="3">
    <source>
        <dbReference type="ARBA" id="ARBA00022553"/>
    </source>
</evidence>
<dbReference type="Gene3D" id="3.40.120.10">
    <property type="entry name" value="Alpha-D-Glucose-1,6-Bisphosphate, subunit A, domain 3"/>
    <property type="match status" value="3"/>
</dbReference>
<keyword evidence="5" id="KW-0460">Magnesium</keyword>
<keyword evidence="3" id="KW-0597">Phosphoprotein</keyword>
<evidence type="ECO:0000256" key="2">
    <source>
        <dbReference type="ARBA" id="ARBA00010231"/>
    </source>
</evidence>
<evidence type="ECO:0000259" key="7">
    <source>
        <dbReference type="Pfam" id="PF00408"/>
    </source>
</evidence>
<dbReference type="AlphaFoldDB" id="A0A0F7FHP3"/>
<dbReference type="PRINTS" id="PR00509">
    <property type="entry name" value="PGMPMM"/>
</dbReference>
<evidence type="ECO:0000313" key="12">
    <source>
        <dbReference type="Proteomes" id="UP000067434"/>
    </source>
</evidence>
<evidence type="ECO:0000259" key="10">
    <source>
        <dbReference type="Pfam" id="PF02880"/>
    </source>
</evidence>
<dbReference type="InterPro" id="IPR016055">
    <property type="entry name" value="A-D-PHexomutase_a/b/a-I/II/III"/>
</dbReference>
<evidence type="ECO:0000256" key="5">
    <source>
        <dbReference type="ARBA" id="ARBA00022842"/>
    </source>
</evidence>
<dbReference type="Pfam" id="PF02880">
    <property type="entry name" value="PGM_PMM_III"/>
    <property type="match status" value="1"/>
</dbReference>
<dbReference type="Gene3D" id="3.30.310.50">
    <property type="entry name" value="Alpha-D-phosphohexomutase, C-terminal domain"/>
    <property type="match status" value="1"/>
</dbReference>
<dbReference type="OrthoDB" id="10363at2157"/>
<dbReference type="InterPro" id="IPR005841">
    <property type="entry name" value="Alpha-D-phosphohexomutase_SF"/>
</dbReference>
<dbReference type="EMBL" id="CP009961">
    <property type="protein sequence ID" value="AKG38833.1"/>
    <property type="molecule type" value="Genomic_DNA"/>
</dbReference>
<organism evidence="11 12">
    <name type="scientific">Infirmifilum uzonense</name>
    <dbReference type="NCBI Taxonomy" id="1550241"/>
    <lineage>
        <taxon>Archaea</taxon>
        <taxon>Thermoproteota</taxon>
        <taxon>Thermoprotei</taxon>
        <taxon>Thermofilales</taxon>
        <taxon>Thermofilaceae</taxon>
        <taxon>Infirmifilum</taxon>
    </lineage>
</organism>
<evidence type="ECO:0000256" key="4">
    <source>
        <dbReference type="ARBA" id="ARBA00022723"/>
    </source>
</evidence>
<evidence type="ECO:0000256" key="6">
    <source>
        <dbReference type="ARBA" id="ARBA00023235"/>
    </source>
</evidence>
<keyword evidence="4" id="KW-0479">Metal-binding</keyword>
<reference evidence="11 12" key="1">
    <citation type="journal article" date="2015" name="Stand. Genomic Sci.">
        <title>Complete genome sequence of and proposal of Thermofilum uzonense sp. nov. a novel hyperthermophilic crenarchaeon and emended description of the genus Thermofilum.</title>
        <authorList>
            <person name="Toshchakov S.V."/>
            <person name="Korzhenkov A.A."/>
            <person name="Samarov N.I."/>
            <person name="Mazunin I.O."/>
            <person name="Mozhey O.I."/>
            <person name="Shmyr I.S."/>
            <person name="Derbikova K.S."/>
            <person name="Taranov E.A."/>
            <person name="Dominova I.N."/>
            <person name="Bonch-Osmolovskaya E.A."/>
            <person name="Patrushev M.V."/>
            <person name="Podosokorskaya O.A."/>
            <person name="Kublanov I.V."/>
        </authorList>
    </citation>
    <scope>NUCLEOTIDE SEQUENCE [LARGE SCALE GENOMIC DNA]</scope>
    <source>
        <strain evidence="11 12">1807-2</strain>
    </source>
</reference>
<dbReference type="SUPFAM" id="SSF53738">
    <property type="entry name" value="Phosphoglucomutase, first 3 domains"/>
    <property type="match status" value="3"/>
</dbReference>
<dbReference type="InterPro" id="IPR005844">
    <property type="entry name" value="A-D-PHexomutase_a/b/a-I"/>
</dbReference>
<dbReference type="STRING" id="1550241.MA03_05525"/>
<comment type="similarity">
    <text evidence="2">Belongs to the phosphohexose mutase family.</text>
</comment>
<evidence type="ECO:0000259" key="8">
    <source>
        <dbReference type="Pfam" id="PF02878"/>
    </source>
</evidence>
<evidence type="ECO:0008006" key="13">
    <source>
        <dbReference type="Google" id="ProtNLM"/>
    </source>
</evidence>
<protein>
    <recommendedName>
        <fullName evidence="13">Phosphomannomutase</fullName>
    </recommendedName>
</protein>
<evidence type="ECO:0000313" key="11">
    <source>
        <dbReference type="EMBL" id="AKG38833.1"/>
    </source>
</evidence>
<dbReference type="GO" id="GO:0016868">
    <property type="term" value="F:intramolecular phosphotransferase activity"/>
    <property type="evidence" value="ECO:0007669"/>
    <property type="project" value="InterPro"/>
</dbReference>
<dbReference type="GeneID" id="25401670"/>
<comment type="cofactor">
    <cofactor evidence="1">
        <name>Mg(2+)</name>
        <dbReference type="ChEBI" id="CHEBI:18420"/>
    </cofactor>
</comment>
<dbReference type="SUPFAM" id="SSF55957">
    <property type="entry name" value="Phosphoglucomutase, C-terminal domain"/>
    <property type="match status" value="1"/>
</dbReference>
<dbReference type="GO" id="GO:0005975">
    <property type="term" value="P:carbohydrate metabolic process"/>
    <property type="evidence" value="ECO:0007669"/>
    <property type="project" value="InterPro"/>
</dbReference>
<proteinExistence type="inferred from homology"/>
<dbReference type="Pfam" id="PF02879">
    <property type="entry name" value="PGM_PMM_II"/>
    <property type="match status" value="1"/>
</dbReference>
<accession>A0A0F7FHP3</accession>
<dbReference type="PANTHER" id="PTHR43771">
    <property type="entry name" value="PHOSPHOMANNOMUTASE"/>
    <property type="match status" value="1"/>
</dbReference>
<dbReference type="KEGG" id="thf:MA03_05525"/>
<dbReference type="PANTHER" id="PTHR43771:SF1">
    <property type="entry name" value="PHOSPHOMANNOMUTASE"/>
    <property type="match status" value="1"/>
</dbReference>
<keyword evidence="12" id="KW-1185">Reference proteome</keyword>
<dbReference type="PATRIC" id="fig|1550241.5.peg.1160"/>
<dbReference type="InterPro" id="IPR005845">
    <property type="entry name" value="A-D-PHexomutase_a/b/a-II"/>
</dbReference>
<name>A0A0F7FHP3_9CREN</name>
<dbReference type="InterPro" id="IPR005846">
    <property type="entry name" value="A-D-PHexomutase_a/b/a-III"/>
</dbReference>
<dbReference type="InterPro" id="IPR036900">
    <property type="entry name" value="A-D-PHexomutase_C_sf"/>
</dbReference>